<evidence type="ECO:0000256" key="8">
    <source>
        <dbReference type="PIRNR" id="PIRNR018472"/>
    </source>
</evidence>
<reference evidence="10" key="2">
    <citation type="submission" date="2021-04" db="EMBL/GenBank/DDBJ databases">
        <authorList>
            <person name="Gilroy R."/>
        </authorList>
    </citation>
    <scope>NUCLEOTIDE SEQUENCE</scope>
    <source>
        <strain evidence="10">USASDec5-558</strain>
    </source>
</reference>
<dbReference type="NCBIfam" id="TIGR03426">
    <property type="entry name" value="shape_MreD"/>
    <property type="match status" value="1"/>
</dbReference>
<evidence type="ECO:0000256" key="5">
    <source>
        <dbReference type="ARBA" id="ARBA00022960"/>
    </source>
</evidence>
<evidence type="ECO:0000256" key="3">
    <source>
        <dbReference type="ARBA" id="ARBA00022475"/>
    </source>
</evidence>
<keyword evidence="4 9" id="KW-0812">Transmembrane</keyword>
<keyword evidence="3 8" id="KW-1003">Cell membrane</keyword>
<evidence type="ECO:0000256" key="1">
    <source>
        <dbReference type="ARBA" id="ARBA00004651"/>
    </source>
</evidence>
<reference evidence="10" key="1">
    <citation type="journal article" date="2021" name="PeerJ">
        <title>Extensive microbial diversity within the chicken gut microbiome revealed by metagenomics and culture.</title>
        <authorList>
            <person name="Gilroy R."/>
            <person name="Ravi A."/>
            <person name="Getino M."/>
            <person name="Pursley I."/>
            <person name="Horton D.L."/>
            <person name="Alikhan N.F."/>
            <person name="Baker D."/>
            <person name="Gharbi K."/>
            <person name="Hall N."/>
            <person name="Watson M."/>
            <person name="Adriaenssens E.M."/>
            <person name="Foster-Nyarko E."/>
            <person name="Jarju S."/>
            <person name="Secka A."/>
            <person name="Antonio M."/>
            <person name="Oren A."/>
            <person name="Chaudhuri R.R."/>
            <person name="La Ragione R."/>
            <person name="Hildebrand F."/>
            <person name="Pallen M.J."/>
        </authorList>
    </citation>
    <scope>NUCLEOTIDE SEQUENCE</scope>
    <source>
        <strain evidence="10">USASDec5-558</strain>
    </source>
</reference>
<evidence type="ECO:0000313" key="10">
    <source>
        <dbReference type="EMBL" id="HIX56624.1"/>
    </source>
</evidence>
<comment type="similarity">
    <text evidence="2 8">Belongs to the MreD family.</text>
</comment>
<dbReference type="EMBL" id="DXEV01000082">
    <property type="protein sequence ID" value="HIX56624.1"/>
    <property type="molecule type" value="Genomic_DNA"/>
</dbReference>
<dbReference type="GO" id="GO:0005886">
    <property type="term" value="C:plasma membrane"/>
    <property type="evidence" value="ECO:0007669"/>
    <property type="project" value="UniProtKB-SubCell"/>
</dbReference>
<keyword evidence="7 8" id="KW-0472">Membrane</keyword>
<dbReference type="Proteomes" id="UP000886829">
    <property type="component" value="Unassembled WGS sequence"/>
</dbReference>
<feature type="transmembrane region" description="Helical" evidence="9">
    <location>
        <begin position="12"/>
        <end position="33"/>
    </location>
</feature>
<evidence type="ECO:0000313" key="11">
    <source>
        <dbReference type="Proteomes" id="UP000886829"/>
    </source>
</evidence>
<evidence type="ECO:0000256" key="7">
    <source>
        <dbReference type="ARBA" id="ARBA00023136"/>
    </source>
</evidence>
<comment type="subcellular location">
    <subcellularLocation>
        <location evidence="8">Cell inner membrane</location>
    </subcellularLocation>
    <subcellularLocation>
        <location evidence="1">Cell membrane</location>
        <topology evidence="1">Multi-pass membrane protein</topology>
    </subcellularLocation>
</comment>
<sequence>MPNPKNEIRRSSYVLFFPLLFIMLLFEIIHIPAAVAPYRPDFLATLLIFFVTIDPKRINIGLTWISGLLLDLLSGAPIGSNALVLSAQLCLILVYFKNFVHFMVWQQMLAIGSVNLLCPIAVYWICHIIGQASYTTYFLWQAFVTMLLWPVFVLLYKFLWSFFRVSSFSTKSENDL</sequence>
<evidence type="ECO:0000256" key="9">
    <source>
        <dbReference type="SAM" id="Phobius"/>
    </source>
</evidence>
<feature type="transmembrane region" description="Helical" evidence="9">
    <location>
        <begin position="108"/>
        <end position="125"/>
    </location>
</feature>
<name>A0A9D1WCD7_9GAMM</name>
<dbReference type="InterPro" id="IPR026034">
    <property type="entry name" value="MreD_proteobac"/>
</dbReference>
<dbReference type="AlphaFoldDB" id="A0A9D1WCD7"/>
<evidence type="ECO:0000256" key="2">
    <source>
        <dbReference type="ARBA" id="ARBA00007776"/>
    </source>
</evidence>
<dbReference type="PIRSF" id="PIRSF018472">
    <property type="entry name" value="MreD_proteobac"/>
    <property type="match status" value="1"/>
</dbReference>
<feature type="transmembrane region" description="Helical" evidence="9">
    <location>
        <begin position="137"/>
        <end position="159"/>
    </location>
</feature>
<keyword evidence="6 9" id="KW-1133">Transmembrane helix</keyword>
<organism evidence="10 11">
    <name type="scientific">Candidatus Anaerobiospirillum pullistercoris</name>
    <dbReference type="NCBI Taxonomy" id="2838452"/>
    <lineage>
        <taxon>Bacteria</taxon>
        <taxon>Pseudomonadati</taxon>
        <taxon>Pseudomonadota</taxon>
        <taxon>Gammaproteobacteria</taxon>
        <taxon>Aeromonadales</taxon>
        <taxon>Succinivibrionaceae</taxon>
        <taxon>Anaerobiospirillum</taxon>
    </lineage>
</organism>
<feature type="transmembrane region" description="Helical" evidence="9">
    <location>
        <begin position="78"/>
        <end position="96"/>
    </location>
</feature>
<keyword evidence="5 8" id="KW-0133">Cell shape</keyword>
<dbReference type="InterPro" id="IPR007227">
    <property type="entry name" value="Cell_shape_determining_MreD"/>
</dbReference>
<comment type="caution">
    <text evidence="10">The sequence shown here is derived from an EMBL/GenBank/DDBJ whole genome shotgun (WGS) entry which is preliminary data.</text>
</comment>
<protein>
    <recommendedName>
        <fullName evidence="8">Rod shape-determining protein MreD</fullName>
    </recommendedName>
</protein>
<evidence type="ECO:0000256" key="6">
    <source>
        <dbReference type="ARBA" id="ARBA00022989"/>
    </source>
</evidence>
<accession>A0A9D1WCD7</accession>
<dbReference type="PANTHER" id="PTHR37484:SF1">
    <property type="entry name" value="ROD SHAPE-DETERMINING PROTEIN MRED"/>
    <property type="match status" value="1"/>
</dbReference>
<dbReference type="GO" id="GO:0008360">
    <property type="term" value="P:regulation of cell shape"/>
    <property type="evidence" value="ECO:0007669"/>
    <property type="project" value="UniProtKB-UniRule"/>
</dbReference>
<dbReference type="Pfam" id="PF04093">
    <property type="entry name" value="MreD"/>
    <property type="match status" value="1"/>
</dbReference>
<dbReference type="PANTHER" id="PTHR37484">
    <property type="entry name" value="ROD SHAPE-DETERMINING PROTEIN MRED"/>
    <property type="match status" value="1"/>
</dbReference>
<evidence type="ECO:0000256" key="4">
    <source>
        <dbReference type="ARBA" id="ARBA00022692"/>
    </source>
</evidence>
<gene>
    <name evidence="10" type="primary">mreD</name>
    <name evidence="10" type="ORF">H9850_04030</name>
</gene>
<comment type="function">
    <text evidence="8">Involved in formation of the rod shape of the cell. May also contribute to regulation of formation of penicillin-binding proteins.</text>
</comment>
<proteinExistence type="inferred from homology"/>
<keyword evidence="8" id="KW-0997">Cell inner membrane</keyword>